<evidence type="ECO:0000259" key="1">
    <source>
        <dbReference type="PROSITE" id="PS50943"/>
    </source>
</evidence>
<dbReference type="Pfam" id="PF13443">
    <property type="entry name" value="HTH_26"/>
    <property type="match status" value="1"/>
</dbReference>
<dbReference type="KEGG" id="mequ:KFV11_01435"/>
<proteinExistence type="predicted"/>
<dbReference type="CDD" id="cd00093">
    <property type="entry name" value="HTH_XRE"/>
    <property type="match status" value="1"/>
</dbReference>
<evidence type="ECO:0000313" key="3">
    <source>
        <dbReference type="Proteomes" id="UP001057381"/>
    </source>
</evidence>
<dbReference type="SUPFAM" id="SSF47413">
    <property type="entry name" value="lambda repressor-like DNA-binding domains"/>
    <property type="match status" value="1"/>
</dbReference>
<evidence type="ECO:0000313" key="2">
    <source>
        <dbReference type="EMBL" id="UTH14062.1"/>
    </source>
</evidence>
<dbReference type="SMART" id="SM00530">
    <property type="entry name" value="HTH_XRE"/>
    <property type="match status" value="1"/>
</dbReference>
<dbReference type="InterPro" id="IPR010982">
    <property type="entry name" value="Lambda_DNA-bd_dom_sf"/>
</dbReference>
<dbReference type="RefSeq" id="WP_254250132.1">
    <property type="nucleotide sequence ID" value="NZ_CP073809.1"/>
</dbReference>
<dbReference type="GO" id="GO:0003677">
    <property type="term" value="F:DNA binding"/>
    <property type="evidence" value="ECO:0007669"/>
    <property type="project" value="InterPro"/>
</dbReference>
<sequence>MIKVNLKDILRKKGMTLSELHELTGISMNSLSIFQNQKRDGVQFATLEKIATALNVSLSDILQIVQDEYTLSVRSTSFITDAYAKSTVDSTATLNFKNLQKVESIEITFDSQIITYSNNQLLVVDIKRLEYDKLSENLERLFDNQLTSLYQTELLRILSYLLIQELCKTLPYSKLTIKDDVLVRWTALFAKFILKANKDTLPRNTIVFTDRDFPVNLVPLNLNTELHSYDKVPSVRYTAYVESLNNLNSITEITIDPESFERKVAITIN</sequence>
<dbReference type="PROSITE" id="PS50943">
    <property type="entry name" value="HTH_CROC1"/>
    <property type="match status" value="1"/>
</dbReference>
<dbReference type="InterPro" id="IPR001387">
    <property type="entry name" value="Cro/C1-type_HTH"/>
</dbReference>
<gene>
    <name evidence="2" type="ORF">KFV11_01435</name>
</gene>
<name>A0A9Q9BWY9_9STAP</name>
<dbReference type="Proteomes" id="UP001057381">
    <property type="component" value="Chromosome"/>
</dbReference>
<dbReference type="Gene3D" id="1.10.260.40">
    <property type="entry name" value="lambda repressor-like DNA-binding domains"/>
    <property type="match status" value="1"/>
</dbReference>
<dbReference type="EMBL" id="CP073809">
    <property type="protein sequence ID" value="UTH14062.1"/>
    <property type="molecule type" value="Genomic_DNA"/>
</dbReference>
<accession>A0A9Q9BWY9</accession>
<organism evidence="2 3">
    <name type="scientific">Macrococcus equipercicus</name>
    <dbReference type="NCBI Taxonomy" id="69967"/>
    <lineage>
        <taxon>Bacteria</taxon>
        <taxon>Bacillati</taxon>
        <taxon>Bacillota</taxon>
        <taxon>Bacilli</taxon>
        <taxon>Bacillales</taxon>
        <taxon>Staphylococcaceae</taxon>
        <taxon>Macrococcus</taxon>
    </lineage>
</organism>
<dbReference type="AlphaFoldDB" id="A0A9Q9BWY9"/>
<protein>
    <submittedName>
        <fullName evidence="2">Helix-turn-helix transcriptional regulator</fullName>
    </submittedName>
</protein>
<feature type="domain" description="HTH cro/C1-type" evidence="1">
    <location>
        <begin position="6"/>
        <end position="61"/>
    </location>
</feature>
<reference evidence="2" key="1">
    <citation type="submission" date="2021-04" db="EMBL/GenBank/DDBJ databases">
        <title>Complete Genome Sequences of Macrococcus spp. from dog and cattle.</title>
        <authorList>
            <person name="Schwendener S."/>
            <person name="Perreten V."/>
        </authorList>
    </citation>
    <scope>NUCLEOTIDE SEQUENCE</scope>
    <source>
        <strain evidence="2">Epi0143-OL</strain>
    </source>
</reference>